<organism evidence="1">
    <name type="scientific">Arion vulgaris</name>
    <dbReference type="NCBI Taxonomy" id="1028688"/>
    <lineage>
        <taxon>Eukaryota</taxon>
        <taxon>Metazoa</taxon>
        <taxon>Spiralia</taxon>
        <taxon>Lophotrochozoa</taxon>
        <taxon>Mollusca</taxon>
        <taxon>Gastropoda</taxon>
        <taxon>Heterobranchia</taxon>
        <taxon>Euthyneura</taxon>
        <taxon>Panpulmonata</taxon>
        <taxon>Eupulmonata</taxon>
        <taxon>Stylommatophora</taxon>
        <taxon>Helicina</taxon>
        <taxon>Arionoidea</taxon>
        <taxon>Arionidae</taxon>
        <taxon>Arion</taxon>
    </lineage>
</organism>
<name>A0A0B6Y095_9EUPU</name>
<proteinExistence type="predicted"/>
<evidence type="ECO:0000313" key="1">
    <source>
        <dbReference type="EMBL" id="CEK49221.1"/>
    </source>
</evidence>
<dbReference type="EMBL" id="HACG01002356">
    <property type="protein sequence ID" value="CEK49221.1"/>
    <property type="molecule type" value="Transcribed_RNA"/>
</dbReference>
<gene>
    <name evidence="1" type="primary">ORF6908</name>
</gene>
<protein>
    <submittedName>
        <fullName evidence="1">Uncharacterized protein</fullName>
    </submittedName>
</protein>
<reference evidence="1" key="1">
    <citation type="submission" date="2014-12" db="EMBL/GenBank/DDBJ databases">
        <title>Insight into the proteome of Arion vulgaris.</title>
        <authorList>
            <person name="Aradska J."/>
            <person name="Bulat T."/>
            <person name="Smidak R."/>
            <person name="Sarate P."/>
            <person name="Gangsoo J."/>
            <person name="Sialana F."/>
            <person name="Bilban M."/>
            <person name="Lubec G."/>
        </authorList>
    </citation>
    <scope>NUCLEOTIDE SEQUENCE</scope>
    <source>
        <tissue evidence="1">Skin</tissue>
    </source>
</reference>
<accession>A0A0B6Y095</accession>
<sequence>MQSLVSGWNNSNGDNLLFLKLKEFHGDNQSDYTIYNQQDTGTFSMHTLHHPLKQINH</sequence>
<dbReference type="AlphaFoldDB" id="A0A0B6Y095"/>